<evidence type="ECO:0000256" key="7">
    <source>
        <dbReference type="ARBA" id="ARBA00023324"/>
    </source>
</evidence>
<dbReference type="EMBL" id="CP011545">
    <property type="protein sequence ID" value="AKK07681.1"/>
    <property type="molecule type" value="Genomic_DNA"/>
</dbReference>
<dbReference type="STRING" id="136857.CTEST_01090"/>
<keyword evidence="2 11" id="KW-0575">Peroxidase</keyword>
<comment type="cofactor">
    <cofactor evidence="9">
        <name>heme</name>
        <dbReference type="ChEBI" id="CHEBI:30413"/>
    </cofactor>
</comment>
<protein>
    <submittedName>
        <fullName evidence="11">Catalase</fullName>
        <ecNumber evidence="11">1.11.1.6</ecNumber>
    </submittedName>
</protein>
<evidence type="ECO:0000256" key="6">
    <source>
        <dbReference type="ARBA" id="ARBA00023004"/>
    </source>
</evidence>
<evidence type="ECO:0000256" key="3">
    <source>
        <dbReference type="ARBA" id="ARBA00022617"/>
    </source>
</evidence>
<evidence type="ECO:0000256" key="2">
    <source>
        <dbReference type="ARBA" id="ARBA00022559"/>
    </source>
</evidence>
<dbReference type="OrthoDB" id="3169619at2"/>
<dbReference type="RefSeq" id="WP_047252169.1">
    <property type="nucleotide sequence ID" value="NZ_CP011545.1"/>
</dbReference>
<name>A0A0G3H2S0_9CORY</name>
<dbReference type="FunFam" id="2.40.180.10:FF:000001">
    <property type="entry name" value="Catalase"/>
    <property type="match status" value="1"/>
</dbReference>
<dbReference type="InterPro" id="IPR020835">
    <property type="entry name" value="Catalase_sf"/>
</dbReference>
<dbReference type="InterPro" id="IPR011614">
    <property type="entry name" value="Catalase_core"/>
</dbReference>
<feature type="domain" description="Catalase core" evidence="10">
    <location>
        <begin position="28"/>
        <end position="411"/>
    </location>
</feature>
<evidence type="ECO:0000256" key="1">
    <source>
        <dbReference type="ARBA" id="ARBA00005329"/>
    </source>
</evidence>
<dbReference type="PIRSF" id="PIRSF038928">
    <property type="entry name" value="Catalase_clade1-3"/>
    <property type="match status" value="1"/>
</dbReference>
<comment type="similarity">
    <text evidence="1">Belongs to the catalase family.</text>
</comment>
<dbReference type="SMART" id="SM01060">
    <property type="entry name" value="Catalase"/>
    <property type="match status" value="1"/>
</dbReference>
<keyword evidence="5 11" id="KW-0560">Oxidoreductase</keyword>
<dbReference type="Pfam" id="PF06628">
    <property type="entry name" value="Catalase-rel"/>
    <property type="match status" value="1"/>
</dbReference>
<dbReference type="PRINTS" id="PR00067">
    <property type="entry name" value="CATALASE"/>
</dbReference>
<dbReference type="KEGG" id="cted:CTEST_01090"/>
<keyword evidence="12" id="KW-1185">Reference proteome</keyword>
<feature type="active site" evidence="8">
    <location>
        <position position="147"/>
    </location>
</feature>
<dbReference type="GO" id="GO:0020037">
    <property type="term" value="F:heme binding"/>
    <property type="evidence" value="ECO:0007669"/>
    <property type="project" value="InterPro"/>
</dbReference>
<evidence type="ECO:0000256" key="5">
    <source>
        <dbReference type="ARBA" id="ARBA00023002"/>
    </source>
</evidence>
<dbReference type="GO" id="GO:0042542">
    <property type="term" value="P:response to hydrogen peroxide"/>
    <property type="evidence" value="ECO:0007669"/>
    <property type="project" value="TreeGrafter"/>
</dbReference>
<keyword evidence="4 9" id="KW-0479">Metal-binding</keyword>
<dbReference type="GO" id="GO:0046872">
    <property type="term" value="F:metal ion binding"/>
    <property type="evidence" value="ECO:0007669"/>
    <property type="project" value="UniProtKB-KW"/>
</dbReference>
<dbReference type="InterPro" id="IPR024711">
    <property type="entry name" value="Catalase_clade1/3"/>
</dbReference>
<reference evidence="11 12" key="1">
    <citation type="journal article" date="2015" name="Genome Announc.">
        <title>Complete Genome Sequence of the Type Strain Corynebacterium testudinoris DSM 44614, Recovered from Necrotic Lesions in the Mouth of a Tortoise.</title>
        <authorList>
            <person name="Ruckert C."/>
            <person name="Kriete M."/>
            <person name="Jaenicke S."/>
            <person name="Winkler A."/>
            <person name="Tauch A."/>
        </authorList>
    </citation>
    <scope>NUCLEOTIDE SEQUENCE [LARGE SCALE GENOMIC DNA]</scope>
    <source>
        <strain evidence="11 12">DSM 44614</strain>
    </source>
</reference>
<reference evidence="12" key="2">
    <citation type="submission" date="2015-05" db="EMBL/GenBank/DDBJ databases">
        <title>Complete genome sequence of Corynebacterium testudinoris DSM 44614, recovered from necrotic lesions in the mouth of a tortoise.</title>
        <authorList>
            <person name="Ruckert C."/>
            <person name="Albersmeier A."/>
            <person name="Winkler A."/>
            <person name="Tauch A."/>
        </authorList>
    </citation>
    <scope>NUCLEOTIDE SEQUENCE [LARGE SCALE GENOMIC DNA]</scope>
    <source>
        <strain evidence="12">DSM 44614</strain>
    </source>
</reference>
<evidence type="ECO:0000256" key="4">
    <source>
        <dbReference type="ARBA" id="ARBA00022723"/>
    </source>
</evidence>
<feature type="binding site" description="axial binding residue" evidence="9">
    <location>
        <position position="357"/>
    </location>
    <ligand>
        <name>heme</name>
        <dbReference type="ChEBI" id="CHEBI:30413"/>
    </ligand>
    <ligandPart>
        <name>Fe</name>
        <dbReference type="ChEBI" id="CHEBI:18248"/>
    </ligandPart>
</feature>
<dbReference type="GO" id="GO:0005737">
    <property type="term" value="C:cytoplasm"/>
    <property type="evidence" value="ECO:0007669"/>
    <property type="project" value="TreeGrafter"/>
</dbReference>
<proteinExistence type="inferred from homology"/>
<dbReference type="EC" id="1.11.1.6" evidence="11"/>
<evidence type="ECO:0000256" key="9">
    <source>
        <dbReference type="PIRSR" id="PIRSR038928-2"/>
    </source>
</evidence>
<dbReference type="PANTHER" id="PTHR11465:SF9">
    <property type="entry name" value="CATALASE"/>
    <property type="match status" value="1"/>
</dbReference>
<sequence length="518" mass="58487">MSHDHHDSSAADQIIDRGVRESVTGNTTLHNGAPVASENISVTVGPQGPNVLNDIHLIEKLAHFNRENVPERIPHAKGHGAFGELHITHDVSQYTKAKLFQPGTVTPMGIRFSTVAGEKGSPDTWRDVHGFALRFYTQDGNYDIVGNNTPTFFLRDGIKFADFIHSQKRLNDSGLRDADMQWDFWTRTPESAHQVTYLMGDRGTPKTTRHMNGYGSHTYQWVNEAGEAFWVKYHFISRQGVENFTAAEAEEMAGKNADHHRQDLFESIEKGDFPTWDVKVQIMPVAEADNYRFNPFDLTKVWSKKDYPRIDVGHFTLNRNPRNFHAQIEQIALDPSNLVPGIGFSPDRMLQARIFAYSDQQRYRIGPNFRDIPVNQPINPVNTYSREGSMAYIFNDGAEPSYTPNRYDKGAGYLDNGEDSSSGQTYGAANDLYITPDAHGTDLVRAAYVQHPEDGDFVQAGILYREVYNDEEKQRLVENIAGAMAGVSPSVEERVYWYWGQVDADLGERVKAEFSKTK</sequence>
<dbReference type="GO" id="GO:0004096">
    <property type="term" value="F:catalase activity"/>
    <property type="evidence" value="ECO:0007669"/>
    <property type="project" value="UniProtKB-EC"/>
</dbReference>
<evidence type="ECO:0000256" key="8">
    <source>
        <dbReference type="PIRSR" id="PIRSR038928-1"/>
    </source>
</evidence>
<dbReference type="Proteomes" id="UP000035540">
    <property type="component" value="Chromosome"/>
</dbReference>
<dbReference type="GO" id="GO:0042744">
    <property type="term" value="P:hydrogen peroxide catabolic process"/>
    <property type="evidence" value="ECO:0007669"/>
    <property type="project" value="UniProtKB-KW"/>
</dbReference>
<keyword evidence="6 9" id="KW-0408">Iron</keyword>
<accession>A0A0G3H2S0</accession>
<feature type="active site" evidence="8">
    <location>
        <position position="75"/>
    </location>
</feature>
<evidence type="ECO:0000259" key="10">
    <source>
        <dbReference type="SMART" id="SM01060"/>
    </source>
</evidence>
<dbReference type="InterPro" id="IPR010582">
    <property type="entry name" value="Catalase_immune_responsive"/>
</dbReference>
<dbReference type="InterPro" id="IPR018028">
    <property type="entry name" value="Catalase"/>
</dbReference>
<dbReference type="SUPFAM" id="SSF56634">
    <property type="entry name" value="Heme-dependent catalase-like"/>
    <property type="match status" value="1"/>
</dbReference>
<dbReference type="PATRIC" id="fig|136857.5.peg.215"/>
<dbReference type="PANTHER" id="PTHR11465">
    <property type="entry name" value="CATALASE"/>
    <property type="match status" value="1"/>
</dbReference>
<dbReference type="Gene3D" id="2.40.180.10">
    <property type="entry name" value="Catalase core domain"/>
    <property type="match status" value="1"/>
</dbReference>
<gene>
    <name evidence="11" type="primary">katA</name>
    <name evidence="11" type="ORF">CTEST_01090</name>
</gene>
<dbReference type="Pfam" id="PF00199">
    <property type="entry name" value="Catalase"/>
    <property type="match status" value="1"/>
</dbReference>
<evidence type="ECO:0000313" key="12">
    <source>
        <dbReference type="Proteomes" id="UP000035540"/>
    </source>
</evidence>
<dbReference type="PROSITE" id="PS51402">
    <property type="entry name" value="CATALASE_3"/>
    <property type="match status" value="1"/>
</dbReference>
<keyword evidence="7" id="KW-0376">Hydrogen peroxide</keyword>
<keyword evidence="3 9" id="KW-0349">Heme</keyword>
<evidence type="ECO:0000313" key="11">
    <source>
        <dbReference type="EMBL" id="AKK07681.1"/>
    </source>
</evidence>
<organism evidence="11 12">
    <name type="scientific">Corynebacterium testudinoris</name>
    <dbReference type="NCBI Taxonomy" id="136857"/>
    <lineage>
        <taxon>Bacteria</taxon>
        <taxon>Bacillati</taxon>
        <taxon>Actinomycetota</taxon>
        <taxon>Actinomycetes</taxon>
        <taxon>Mycobacteriales</taxon>
        <taxon>Corynebacteriaceae</taxon>
        <taxon>Corynebacterium</taxon>
    </lineage>
</organism>
<dbReference type="AlphaFoldDB" id="A0A0G3H2S0"/>